<protein>
    <recommendedName>
        <fullName evidence="3">Methanol oxidation protein</fullName>
    </recommendedName>
</protein>
<reference evidence="1 2" key="1">
    <citation type="submission" date="2017-06" db="EMBL/GenBank/DDBJ databases">
        <authorList>
            <person name="Kim H.J."/>
            <person name="Triplett B.A."/>
        </authorList>
    </citation>
    <scope>NUCLEOTIDE SEQUENCE [LARGE SCALE GENOMIC DNA]</scope>
    <source>
        <strain evidence="1 2">DSM 14713</strain>
    </source>
</reference>
<name>A0A286NUW5_9BACT</name>
<dbReference type="KEGG" id="mbd:MEBOL_000242"/>
<dbReference type="RefSeq" id="WP_095975703.1">
    <property type="nucleotide sequence ID" value="NZ_CP022163.1"/>
</dbReference>
<dbReference type="OrthoDB" id="450111at2"/>
<evidence type="ECO:0000313" key="1">
    <source>
        <dbReference type="EMBL" id="ATB26808.1"/>
    </source>
</evidence>
<dbReference type="AlphaFoldDB" id="A0A286NUW5"/>
<evidence type="ECO:0008006" key="3">
    <source>
        <dbReference type="Google" id="ProtNLM"/>
    </source>
</evidence>
<dbReference type="Gene3D" id="3.60.15.10">
    <property type="entry name" value="Ribonuclease Z/Hydroxyacylglutathione hydrolase-like"/>
    <property type="match status" value="1"/>
</dbReference>
<keyword evidence="2" id="KW-1185">Reference proteome</keyword>
<dbReference type="InterPro" id="IPR036866">
    <property type="entry name" value="RibonucZ/Hydroxyglut_hydro"/>
</dbReference>
<dbReference type="EMBL" id="CP022163">
    <property type="protein sequence ID" value="ATB26808.1"/>
    <property type="molecule type" value="Genomic_DNA"/>
</dbReference>
<gene>
    <name evidence="1" type="ORF">MEBOL_000242</name>
</gene>
<dbReference type="SUPFAM" id="SSF56281">
    <property type="entry name" value="Metallo-hydrolase/oxidoreductase"/>
    <property type="match status" value="1"/>
</dbReference>
<dbReference type="Proteomes" id="UP000217289">
    <property type="component" value="Chromosome"/>
</dbReference>
<organism evidence="1 2">
    <name type="scientific">Melittangium boletus DSM 14713</name>
    <dbReference type="NCBI Taxonomy" id="1294270"/>
    <lineage>
        <taxon>Bacteria</taxon>
        <taxon>Pseudomonadati</taxon>
        <taxon>Myxococcota</taxon>
        <taxon>Myxococcia</taxon>
        <taxon>Myxococcales</taxon>
        <taxon>Cystobacterineae</taxon>
        <taxon>Archangiaceae</taxon>
        <taxon>Melittangium</taxon>
    </lineage>
</organism>
<sequence>MASEISDEWRVLRHGPLVQLSDNLWWVEGEIPRMSLKRVMMVVRRSDGTLVIHSAIAMGDKEQRELEALGTPAVLLVPNGMHRLDAPAYKKRYPNLRVYAPRGSRAKVEEVVPVDGTYEDFPGDDTVRLETLHGVKETEGAMLVRSKDGTTVLLNDSVFNMDPKKDVLGWLFTTILGSASGPRVSRLSKLVFIKDKAAFRADLERYSALPDLVRLVVSHEKVAHGQEAALALKRAMTFL</sequence>
<accession>A0A286NUW5</accession>
<evidence type="ECO:0000313" key="2">
    <source>
        <dbReference type="Proteomes" id="UP000217289"/>
    </source>
</evidence>
<proteinExistence type="predicted"/>